<evidence type="ECO:0000256" key="4">
    <source>
        <dbReference type="ARBA" id="ARBA00023172"/>
    </source>
</evidence>
<accession>A0A1B1KIL5</accession>
<dbReference type="InterPro" id="IPR002104">
    <property type="entry name" value="Integrase_catalytic"/>
</dbReference>
<sequence length="420" mass="47100">MSSMDGLSAVLTLVSVTNATAGPCRSQRLVLADGERTWTVVGWDHLPVAPAEEYLEYLRVQGNSPNTVKSYARALALWWEYLSEFDRDWRAVTLEDFGGFLCWLRTGDGPDVVSIAPGRARFAESTIAVRLRAVLACYSYQQLNGIDVGRELYRIVHGRNGSYKPLLEHIARRRGRRRAVVRVRQPRRAAPSTLTPGQIDRICGACAQWDPTTREWRGSVRNRLLWALLAETGLRLGEALGLQHRDWHTGRGDTPFIEVVAREHPRGVRAKSGYRRLYVSDDLDRLYGEYLWQLCEAGADLATADFDTAYVFVNLGREPRFASWSPDSVYDLVRRLRSQLAGQVPGGWTPHWFRHSHATALLLSGVPVHVVSRRLGHADVQTTLNTYAHVTEDAELRAVADWAKFTAGWRAVGTGVIGPC</sequence>
<dbReference type="GO" id="GO:0003677">
    <property type="term" value="F:DNA binding"/>
    <property type="evidence" value="ECO:0007669"/>
    <property type="project" value="UniProtKB-UniRule"/>
</dbReference>
<comment type="similarity">
    <text evidence="1">Belongs to the 'phage' integrase family.</text>
</comment>
<dbReference type="Gene3D" id="1.10.443.10">
    <property type="entry name" value="Intergrase catalytic core"/>
    <property type="match status" value="1"/>
</dbReference>
<dbReference type="InterPro" id="IPR011010">
    <property type="entry name" value="DNA_brk_join_enz"/>
</dbReference>
<evidence type="ECO:0000259" key="6">
    <source>
        <dbReference type="PROSITE" id="PS51898"/>
    </source>
</evidence>
<keyword evidence="2" id="KW-0229">DNA integration</keyword>
<dbReference type="InterPro" id="IPR050090">
    <property type="entry name" value="Tyrosine_recombinase_XerCD"/>
</dbReference>
<keyword evidence="8" id="KW-0614">Plasmid</keyword>
<proteinExistence type="inferred from homology"/>
<name>A0A1B1KIL5_RHOOP</name>
<evidence type="ECO:0000313" key="8">
    <source>
        <dbReference type="EMBL" id="ANS32453.1"/>
    </source>
</evidence>
<dbReference type="InterPro" id="IPR013762">
    <property type="entry name" value="Integrase-like_cat_sf"/>
</dbReference>
<reference evidence="8 9" key="1">
    <citation type="submission" date="2014-07" db="EMBL/GenBank/DDBJ databases">
        <authorList>
            <person name="Zhang J.E."/>
            <person name="Yang H."/>
            <person name="Guo J."/>
            <person name="Deng Z."/>
            <person name="Luo H."/>
            <person name="Luo M."/>
            <person name="Zhao B."/>
        </authorList>
    </citation>
    <scope>NUCLEOTIDE SEQUENCE [LARGE SCALE GENOMIC DNA]</scope>
    <source>
        <strain evidence="8 9">1CP</strain>
        <plasmid evidence="9">Plasmid pr1cp1</plasmid>
    </source>
</reference>
<dbReference type="Gene3D" id="1.10.150.130">
    <property type="match status" value="1"/>
</dbReference>
<dbReference type="Proteomes" id="UP000186108">
    <property type="component" value="Plasmid pR1CP1"/>
</dbReference>
<dbReference type="SUPFAM" id="SSF56349">
    <property type="entry name" value="DNA breaking-rejoining enzymes"/>
    <property type="match status" value="1"/>
</dbReference>
<dbReference type="PROSITE" id="PS51898">
    <property type="entry name" value="TYR_RECOMBINASE"/>
    <property type="match status" value="1"/>
</dbReference>
<feature type="domain" description="Tyr recombinase" evidence="6">
    <location>
        <begin position="189"/>
        <end position="401"/>
    </location>
</feature>
<evidence type="ECO:0000256" key="1">
    <source>
        <dbReference type="ARBA" id="ARBA00008857"/>
    </source>
</evidence>
<dbReference type="AlphaFoldDB" id="A0A1B1KIL5"/>
<dbReference type="GO" id="GO:0015074">
    <property type="term" value="P:DNA integration"/>
    <property type="evidence" value="ECO:0007669"/>
    <property type="project" value="UniProtKB-KW"/>
</dbReference>
<keyword evidence="3 5" id="KW-0238">DNA-binding</keyword>
<geneLocation type="plasmid" evidence="9">
    <name>pr1cp1</name>
</geneLocation>
<dbReference type="Pfam" id="PF00589">
    <property type="entry name" value="Phage_integrase"/>
    <property type="match status" value="1"/>
</dbReference>
<feature type="domain" description="Core-binding (CB)" evidence="7">
    <location>
        <begin position="45"/>
        <end position="142"/>
    </location>
</feature>
<evidence type="ECO:0000256" key="2">
    <source>
        <dbReference type="ARBA" id="ARBA00022908"/>
    </source>
</evidence>
<dbReference type="PANTHER" id="PTHR30349:SF41">
    <property type="entry name" value="INTEGRASE_RECOMBINASE PROTEIN MJ0367-RELATED"/>
    <property type="match status" value="1"/>
</dbReference>
<dbReference type="Pfam" id="PF02899">
    <property type="entry name" value="Phage_int_SAM_1"/>
    <property type="match status" value="1"/>
</dbReference>
<dbReference type="InterPro" id="IPR004107">
    <property type="entry name" value="Integrase_SAM-like_N"/>
</dbReference>
<dbReference type="InterPro" id="IPR044068">
    <property type="entry name" value="CB"/>
</dbReference>
<organism evidence="8 9">
    <name type="scientific">Rhodococcus opacus</name>
    <name type="common">Nocardia opaca</name>
    <dbReference type="NCBI Taxonomy" id="37919"/>
    <lineage>
        <taxon>Bacteria</taxon>
        <taxon>Bacillati</taxon>
        <taxon>Actinomycetota</taxon>
        <taxon>Actinomycetes</taxon>
        <taxon>Mycobacteriales</taxon>
        <taxon>Nocardiaceae</taxon>
        <taxon>Rhodococcus</taxon>
    </lineage>
</organism>
<dbReference type="PANTHER" id="PTHR30349">
    <property type="entry name" value="PHAGE INTEGRASE-RELATED"/>
    <property type="match status" value="1"/>
</dbReference>
<dbReference type="GO" id="GO:0006310">
    <property type="term" value="P:DNA recombination"/>
    <property type="evidence" value="ECO:0007669"/>
    <property type="project" value="UniProtKB-KW"/>
</dbReference>
<dbReference type="PATRIC" id="fig|37919.13.peg.8287"/>
<dbReference type="EMBL" id="CP009112">
    <property type="protein sequence ID" value="ANS32453.1"/>
    <property type="molecule type" value="Genomic_DNA"/>
</dbReference>
<evidence type="ECO:0000313" key="9">
    <source>
        <dbReference type="Proteomes" id="UP000186108"/>
    </source>
</evidence>
<evidence type="ECO:0000256" key="5">
    <source>
        <dbReference type="PROSITE-ProRule" id="PRU01248"/>
    </source>
</evidence>
<evidence type="ECO:0000256" key="3">
    <source>
        <dbReference type="ARBA" id="ARBA00023125"/>
    </source>
</evidence>
<keyword evidence="4" id="KW-0233">DNA recombination</keyword>
<evidence type="ECO:0000259" key="7">
    <source>
        <dbReference type="PROSITE" id="PS51900"/>
    </source>
</evidence>
<gene>
    <name evidence="8" type="ORF">R1CP_39350</name>
</gene>
<protein>
    <submittedName>
        <fullName evidence="8">Putative transposase/integrase</fullName>
    </submittedName>
</protein>
<dbReference type="InterPro" id="IPR010998">
    <property type="entry name" value="Integrase_recombinase_N"/>
</dbReference>
<dbReference type="PROSITE" id="PS51900">
    <property type="entry name" value="CB"/>
    <property type="match status" value="1"/>
</dbReference>